<evidence type="ECO:0000259" key="4">
    <source>
        <dbReference type="PROSITE" id="PS50043"/>
    </source>
</evidence>
<dbReference type="SMART" id="SM00421">
    <property type="entry name" value="HTH_LUXR"/>
    <property type="match status" value="1"/>
</dbReference>
<dbReference type="EMBL" id="BAAAVV010000004">
    <property type="protein sequence ID" value="GAA3166988.1"/>
    <property type="molecule type" value="Genomic_DNA"/>
</dbReference>
<evidence type="ECO:0000313" key="6">
    <source>
        <dbReference type="Proteomes" id="UP001499924"/>
    </source>
</evidence>
<dbReference type="InterPro" id="IPR011990">
    <property type="entry name" value="TPR-like_helical_dom_sf"/>
</dbReference>
<evidence type="ECO:0000256" key="2">
    <source>
        <dbReference type="ARBA" id="ARBA00023125"/>
    </source>
</evidence>
<dbReference type="InterPro" id="IPR036388">
    <property type="entry name" value="WH-like_DNA-bd_sf"/>
</dbReference>
<dbReference type="InterPro" id="IPR059106">
    <property type="entry name" value="WHD_MalT"/>
</dbReference>
<dbReference type="PRINTS" id="PR00038">
    <property type="entry name" value="HTHLUXR"/>
</dbReference>
<keyword evidence="1" id="KW-0805">Transcription regulation</keyword>
<dbReference type="InterPro" id="IPR000792">
    <property type="entry name" value="Tscrpt_reg_LuxR_C"/>
</dbReference>
<dbReference type="SUPFAM" id="SSF52540">
    <property type="entry name" value="P-loop containing nucleoside triphosphate hydrolases"/>
    <property type="match status" value="1"/>
</dbReference>
<reference evidence="6" key="1">
    <citation type="journal article" date="2019" name="Int. J. Syst. Evol. Microbiol.">
        <title>The Global Catalogue of Microorganisms (GCM) 10K type strain sequencing project: providing services to taxonomists for standard genome sequencing and annotation.</title>
        <authorList>
            <consortium name="The Broad Institute Genomics Platform"/>
            <consortium name="The Broad Institute Genome Sequencing Center for Infectious Disease"/>
            <person name="Wu L."/>
            <person name="Ma J."/>
        </authorList>
    </citation>
    <scope>NUCLEOTIDE SEQUENCE [LARGE SCALE GENOMIC DNA]</scope>
    <source>
        <strain evidence="6">JCM 15614</strain>
    </source>
</reference>
<dbReference type="Gene3D" id="3.40.50.300">
    <property type="entry name" value="P-loop containing nucleotide triphosphate hydrolases"/>
    <property type="match status" value="1"/>
</dbReference>
<name>A0ABP6P4E5_9ACTN</name>
<dbReference type="SUPFAM" id="SSF48452">
    <property type="entry name" value="TPR-like"/>
    <property type="match status" value="1"/>
</dbReference>
<dbReference type="Pfam" id="PF17874">
    <property type="entry name" value="TPR_MalT"/>
    <property type="match status" value="1"/>
</dbReference>
<gene>
    <name evidence="5" type="ORF">GCM10010531_19580</name>
</gene>
<evidence type="ECO:0000313" key="5">
    <source>
        <dbReference type="EMBL" id="GAA3166988.1"/>
    </source>
</evidence>
<protein>
    <submittedName>
        <fullName evidence="5">LuxR C-terminal-related transcriptional regulator</fullName>
    </submittedName>
</protein>
<sequence length="901" mass="98153">MTGPLLETKLHVPRRRRALVPRPRLSDRLARADDPALVLVSAPAGFGKTTLLTEWLAAAAAEGRTVAWLSLDERDNDPAVFWPYLVAALRSAVPEVGAGALALLESRQSSTDAVVATLLSELSAAPGEVVLVLDDYHVIESAQVQEGVAFLLEHLPPLIRLVVATRVDPALPLARLRARGELVEIRAADLRFSQDEAAAYLGDVMGLALTADDVAALDGRTEGWIAALQLAALSLQGRDDVSGFVATFAGDDRFVVDYLVEEVLGRQPDAVRSFLLETSVLSRLSGPLCDAVTGRDGGRAMLEALERGNLFLVPLDDRRRWYRYHHLFGDVLRARLMDEHPGSIAVLHARASDWYERHGDPAEAISHALAAADFERAADLVERQLPSLRKQRRETTLRSWLDAIPDALLRVRPVLDVGYVGALMSVGDVDGVEDRLRDAERWLEASAGDGPAGAMVVVDDEAFRRLPTEVAMYRAALALVRGDVAGTRTHAGRALELAEADDHLGRGAAACLLGLASWTTGDLVGAHRWYVDGLASLERAGHRSDVLGGTITLADIRIPQGRLHEAMRHFERGLALASDPAGPVRGAADMHVGLSELFRERDDLDAARRHLTISQELGEHAGLPQNRYRWRVATARLRLIDGDHAEALELLAQAERVHTTDFSPEVRPVPAVRARMLLQLGRLDDAHAWVRERGLTPDDELSYLREFEHVTLARVLLAEQSEPSLNAATRLLERLLRAAEDGGRAGTVVEVLVLRALAARAGGDLPAALDFLRRALDLAEPEGYVRVFVDEGPPMAALLAAALQRGSAPGYVRRLLAAVRATSVPRPRQQGVVDPLSARELEVLRLLGTHLDGPEIARRLFVSVNTLRTHTRNIYAKLGVNGRGAAVRRAAELHLVEAHDR</sequence>
<keyword evidence="6" id="KW-1185">Reference proteome</keyword>
<keyword evidence="3" id="KW-0804">Transcription</keyword>
<dbReference type="RefSeq" id="WP_344688658.1">
    <property type="nucleotide sequence ID" value="NZ_BAAAVV010000004.1"/>
</dbReference>
<accession>A0ABP6P4E5</accession>
<dbReference type="InterPro" id="IPR016032">
    <property type="entry name" value="Sig_transdc_resp-reg_C-effctor"/>
</dbReference>
<dbReference type="Pfam" id="PF00196">
    <property type="entry name" value="GerE"/>
    <property type="match status" value="1"/>
</dbReference>
<evidence type="ECO:0000256" key="1">
    <source>
        <dbReference type="ARBA" id="ARBA00023015"/>
    </source>
</evidence>
<dbReference type="Gene3D" id="1.10.10.10">
    <property type="entry name" value="Winged helix-like DNA-binding domain superfamily/Winged helix DNA-binding domain"/>
    <property type="match status" value="1"/>
</dbReference>
<organism evidence="5 6">
    <name type="scientific">Blastococcus jejuensis</name>
    <dbReference type="NCBI Taxonomy" id="351224"/>
    <lineage>
        <taxon>Bacteria</taxon>
        <taxon>Bacillati</taxon>
        <taxon>Actinomycetota</taxon>
        <taxon>Actinomycetes</taxon>
        <taxon>Geodermatophilales</taxon>
        <taxon>Geodermatophilaceae</taxon>
        <taxon>Blastococcus</taxon>
    </lineage>
</organism>
<dbReference type="Proteomes" id="UP001499924">
    <property type="component" value="Unassembled WGS sequence"/>
</dbReference>
<evidence type="ECO:0000256" key="3">
    <source>
        <dbReference type="ARBA" id="ARBA00023163"/>
    </source>
</evidence>
<dbReference type="SUPFAM" id="SSF46894">
    <property type="entry name" value="C-terminal effector domain of the bipartite response regulators"/>
    <property type="match status" value="1"/>
</dbReference>
<dbReference type="Pfam" id="PF25873">
    <property type="entry name" value="WHD_MalT"/>
    <property type="match status" value="1"/>
</dbReference>
<dbReference type="PROSITE" id="PS50043">
    <property type="entry name" value="HTH_LUXR_2"/>
    <property type="match status" value="1"/>
</dbReference>
<dbReference type="InterPro" id="IPR041664">
    <property type="entry name" value="AAA_16"/>
</dbReference>
<dbReference type="InterPro" id="IPR041617">
    <property type="entry name" value="TPR_MalT"/>
</dbReference>
<dbReference type="Gene3D" id="1.25.40.10">
    <property type="entry name" value="Tetratricopeptide repeat domain"/>
    <property type="match status" value="1"/>
</dbReference>
<feature type="domain" description="HTH luxR-type" evidence="4">
    <location>
        <begin position="829"/>
        <end position="894"/>
    </location>
</feature>
<dbReference type="CDD" id="cd06170">
    <property type="entry name" value="LuxR_C_like"/>
    <property type="match status" value="1"/>
</dbReference>
<comment type="caution">
    <text evidence="5">The sequence shown here is derived from an EMBL/GenBank/DDBJ whole genome shotgun (WGS) entry which is preliminary data.</text>
</comment>
<dbReference type="Pfam" id="PF13191">
    <property type="entry name" value="AAA_16"/>
    <property type="match status" value="1"/>
</dbReference>
<dbReference type="PANTHER" id="PTHR44688:SF16">
    <property type="entry name" value="DNA-BINDING TRANSCRIPTIONAL ACTIVATOR DEVR_DOSR"/>
    <property type="match status" value="1"/>
</dbReference>
<keyword evidence="2" id="KW-0238">DNA-binding</keyword>
<dbReference type="InterPro" id="IPR027417">
    <property type="entry name" value="P-loop_NTPase"/>
</dbReference>
<proteinExistence type="predicted"/>
<dbReference type="PANTHER" id="PTHR44688">
    <property type="entry name" value="DNA-BINDING TRANSCRIPTIONAL ACTIVATOR DEVR_DOSR"/>
    <property type="match status" value="1"/>
</dbReference>